<comment type="similarity">
    <text evidence="1">Belongs to the YciI family.</text>
</comment>
<comment type="caution">
    <text evidence="3">The sequence shown here is derived from an EMBL/GenBank/DDBJ whole genome shotgun (WGS) entry which is preliminary data.</text>
</comment>
<evidence type="ECO:0000256" key="1">
    <source>
        <dbReference type="ARBA" id="ARBA00007689"/>
    </source>
</evidence>
<keyword evidence="4" id="KW-1185">Reference proteome</keyword>
<protein>
    <submittedName>
        <fullName evidence="3">Transcription initiation protein</fullName>
    </submittedName>
</protein>
<dbReference type="SUPFAM" id="SSF54909">
    <property type="entry name" value="Dimeric alpha+beta barrel"/>
    <property type="match status" value="1"/>
</dbReference>
<proteinExistence type="inferred from homology"/>
<sequence>MAKYLLLIYGDEQRWDTETPAERAEKDAGHRAFNAAAGAAVLGGHELEPSATATTLRPTATDGPFLETKEALGGFYVLEAPDLDAALALAALLPELKSGHGGVEVRPIVDHG</sequence>
<dbReference type="RefSeq" id="WP_261965618.1">
    <property type="nucleotide sequence ID" value="NZ_BAAAXA010000001.1"/>
</dbReference>
<dbReference type="EMBL" id="BSFP01000011">
    <property type="protein sequence ID" value="GLL00843.1"/>
    <property type="molecule type" value="Genomic_DNA"/>
</dbReference>
<accession>A0A9W6KGM8</accession>
<dbReference type="Proteomes" id="UP001143480">
    <property type="component" value="Unassembled WGS sequence"/>
</dbReference>
<dbReference type="AlphaFoldDB" id="A0A9W6KGM8"/>
<evidence type="ECO:0000313" key="3">
    <source>
        <dbReference type="EMBL" id="GLL00843.1"/>
    </source>
</evidence>
<name>A0A9W6KGM8_9ACTN</name>
<evidence type="ECO:0000259" key="2">
    <source>
        <dbReference type="Pfam" id="PF03795"/>
    </source>
</evidence>
<dbReference type="Pfam" id="PF03795">
    <property type="entry name" value="YCII"/>
    <property type="match status" value="1"/>
</dbReference>
<dbReference type="PANTHER" id="PTHR35174:SF3">
    <property type="entry name" value="BLL7171 PROTEIN"/>
    <property type="match status" value="1"/>
</dbReference>
<dbReference type="Gene3D" id="3.30.70.1060">
    <property type="entry name" value="Dimeric alpha+beta barrel"/>
    <property type="match status" value="1"/>
</dbReference>
<dbReference type="InterPro" id="IPR005545">
    <property type="entry name" value="YCII"/>
</dbReference>
<feature type="domain" description="YCII-related" evidence="2">
    <location>
        <begin position="3"/>
        <end position="109"/>
    </location>
</feature>
<organism evidence="3 4">
    <name type="scientific">Dactylosporangium matsuzakiense</name>
    <dbReference type="NCBI Taxonomy" id="53360"/>
    <lineage>
        <taxon>Bacteria</taxon>
        <taxon>Bacillati</taxon>
        <taxon>Actinomycetota</taxon>
        <taxon>Actinomycetes</taxon>
        <taxon>Micromonosporales</taxon>
        <taxon>Micromonosporaceae</taxon>
        <taxon>Dactylosporangium</taxon>
    </lineage>
</organism>
<gene>
    <name evidence="3" type="ORF">GCM10017581_025840</name>
</gene>
<dbReference type="PANTHER" id="PTHR35174">
    <property type="entry name" value="BLL7171 PROTEIN-RELATED"/>
    <property type="match status" value="1"/>
</dbReference>
<dbReference type="InterPro" id="IPR011008">
    <property type="entry name" value="Dimeric_a/b-barrel"/>
</dbReference>
<reference evidence="3" key="1">
    <citation type="journal article" date="2014" name="Int. J. Syst. Evol. Microbiol.">
        <title>Complete genome sequence of Corynebacterium casei LMG S-19264T (=DSM 44701T), isolated from a smear-ripened cheese.</title>
        <authorList>
            <consortium name="US DOE Joint Genome Institute (JGI-PGF)"/>
            <person name="Walter F."/>
            <person name="Albersmeier A."/>
            <person name="Kalinowski J."/>
            <person name="Ruckert C."/>
        </authorList>
    </citation>
    <scope>NUCLEOTIDE SEQUENCE</scope>
    <source>
        <strain evidence="3">VKM Ac-1321</strain>
    </source>
</reference>
<evidence type="ECO:0000313" key="4">
    <source>
        <dbReference type="Proteomes" id="UP001143480"/>
    </source>
</evidence>
<reference evidence="3" key="2">
    <citation type="submission" date="2023-01" db="EMBL/GenBank/DDBJ databases">
        <authorList>
            <person name="Sun Q."/>
            <person name="Evtushenko L."/>
        </authorList>
    </citation>
    <scope>NUCLEOTIDE SEQUENCE</scope>
    <source>
        <strain evidence="3">VKM Ac-1321</strain>
    </source>
</reference>